<dbReference type="OrthoDB" id="9806288at2"/>
<evidence type="ECO:0000313" key="6">
    <source>
        <dbReference type="Proteomes" id="UP000305546"/>
    </source>
</evidence>
<dbReference type="GO" id="GO:0042597">
    <property type="term" value="C:periplasmic space"/>
    <property type="evidence" value="ECO:0007669"/>
    <property type="project" value="UniProtKB-SubCell"/>
</dbReference>
<dbReference type="PANTHER" id="PTHR30024">
    <property type="entry name" value="ALIPHATIC SULFONATES-BINDING PROTEIN-RELATED"/>
    <property type="match status" value="1"/>
</dbReference>
<gene>
    <name evidence="5" type="ORF">FG385_10000</name>
</gene>
<dbReference type="Gene3D" id="3.40.190.10">
    <property type="entry name" value="Periplasmic binding protein-like II"/>
    <property type="match status" value="2"/>
</dbReference>
<proteinExistence type="inferred from homology"/>
<dbReference type="Proteomes" id="UP000305546">
    <property type="component" value="Unassembled WGS sequence"/>
</dbReference>
<dbReference type="EMBL" id="VDFW01000006">
    <property type="protein sequence ID" value="TNC27394.1"/>
    <property type="molecule type" value="Genomic_DNA"/>
</dbReference>
<evidence type="ECO:0000256" key="1">
    <source>
        <dbReference type="ARBA" id="ARBA00004418"/>
    </source>
</evidence>
<evidence type="ECO:0000259" key="4">
    <source>
        <dbReference type="Pfam" id="PF09084"/>
    </source>
</evidence>
<reference evidence="5 6" key="1">
    <citation type="submission" date="2019-06" db="EMBL/GenBank/DDBJ databases">
        <title>Amycolatopsis alkalitolerans sp. nov., isolated from Gastrodia elata Blume.</title>
        <authorList>
            <person name="Narsing Rao M.P."/>
            <person name="Li W.J."/>
        </authorList>
    </citation>
    <scope>NUCLEOTIDE SEQUENCE [LARGE SCALE GENOMIC DNA]</scope>
    <source>
        <strain evidence="5 6">SYSUP0005</strain>
    </source>
</reference>
<name>A0A5C4M6Y4_9PSEU</name>
<organism evidence="5 6">
    <name type="scientific">Amycolatopsis alkalitolerans</name>
    <dbReference type="NCBI Taxonomy" id="2547244"/>
    <lineage>
        <taxon>Bacteria</taxon>
        <taxon>Bacillati</taxon>
        <taxon>Actinomycetota</taxon>
        <taxon>Actinomycetes</taxon>
        <taxon>Pseudonocardiales</taxon>
        <taxon>Pseudonocardiaceae</taxon>
        <taxon>Amycolatopsis</taxon>
    </lineage>
</organism>
<evidence type="ECO:0000256" key="2">
    <source>
        <dbReference type="ARBA" id="ARBA00010742"/>
    </source>
</evidence>
<comment type="subcellular location">
    <subcellularLocation>
        <location evidence="1">Periplasm</location>
    </subcellularLocation>
</comment>
<dbReference type="RefSeq" id="WP_139096355.1">
    <property type="nucleotide sequence ID" value="NZ_VDFW01000006.1"/>
</dbReference>
<keyword evidence="6" id="KW-1185">Reference proteome</keyword>
<accession>A0A5C4M6Y4</accession>
<dbReference type="AlphaFoldDB" id="A0A5C4M6Y4"/>
<protein>
    <submittedName>
        <fullName evidence="5">ABC transporter substrate-binding protein</fullName>
    </submittedName>
</protein>
<feature type="domain" description="SsuA/THI5-like" evidence="4">
    <location>
        <begin position="45"/>
        <end position="268"/>
    </location>
</feature>
<comment type="caution">
    <text evidence="5">The sequence shown here is derived from an EMBL/GenBank/DDBJ whole genome shotgun (WGS) entry which is preliminary data.</text>
</comment>
<evidence type="ECO:0000313" key="5">
    <source>
        <dbReference type="EMBL" id="TNC27394.1"/>
    </source>
</evidence>
<dbReference type="Pfam" id="PF09084">
    <property type="entry name" value="NMT1"/>
    <property type="match status" value="1"/>
</dbReference>
<dbReference type="PANTHER" id="PTHR30024:SF47">
    <property type="entry name" value="TAURINE-BINDING PERIPLASMIC PROTEIN"/>
    <property type="match status" value="1"/>
</dbReference>
<evidence type="ECO:0000256" key="3">
    <source>
        <dbReference type="ARBA" id="ARBA00022729"/>
    </source>
</evidence>
<sequence length="335" mass="35182">MTDRRTILKAFSAAPLLLAAGCATRESTTPPGVLNVGQISNSVAFLPLFIAEKQGYFKAEGLTLGARPELGTGAKVAAALKSGSIDLGAGVITDAFNLAKIDDGMRIVTSLVTEYYVDIVVPPSLPEPASLNEKIQALVGKKIGITGPGSGTEALVKYLFGSIGRDAAKDATLVNLGGTMTSAIGALKANRVDALSFFQPIAQQAAAADVGKTYISPARGDVPSLRGALHGVVFSTTKLLDRKRNELAAFERAMGRALADVHGDPAHARSLLGQYLKTTNPKALDALVPILRKEMPATPQVRRASYDTARKFHLDSGLVRKAPAYDAVLYEQAAV</sequence>
<comment type="similarity">
    <text evidence="2">Belongs to the bacterial solute-binding protein SsuA/TauA family.</text>
</comment>
<dbReference type="PROSITE" id="PS51257">
    <property type="entry name" value="PROKAR_LIPOPROTEIN"/>
    <property type="match status" value="1"/>
</dbReference>
<dbReference type="SUPFAM" id="SSF53850">
    <property type="entry name" value="Periplasmic binding protein-like II"/>
    <property type="match status" value="1"/>
</dbReference>
<keyword evidence="3" id="KW-0732">Signal</keyword>
<dbReference type="InterPro" id="IPR015168">
    <property type="entry name" value="SsuA/THI5"/>
</dbReference>